<evidence type="ECO:0000256" key="2">
    <source>
        <dbReference type="SAM" id="SignalP"/>
    </source>
</evidence>
<dbReference type="PROSITE" id="PS51257">
    <property type="entry name" value="PROKAR_LIPOPROTEIN"/>
    <property type="match status" value="1"/>
</dbReference>
<feature type="compositionally biased region" description="Pro residues" evidence="1">
    <location>
        <begin position="37"/>
        <end position="50"/>
    </location>
</feature>
<name>A0A848HMD3_9BURK</name>
<proteinExistence type="predicted"/>
<keyword evidence="2" id="KW-0732">Signal</keyword>
<comment type="caution">
    <text evidence="3">The sequence shown here is derived from an EMBL/GenBank/DDBJ whole genome shotgun (WGS) entry which is preliminary data.</text>
</comment>
<feature type="signal peptide" evidence="2">
    <location>
        <begin position="1"/>
        <end position="20"/>
    </location>
</feature>
<evidence type="ECO:0000313" key="4">
    <source>
        <dbReference type="Proteomes" id="UP000583752"/>
    </source>
</evidence>
<organism evidence="3 4">
    <name type="scientific">Massilia polaris</name>
    <dbReference type="NCBI Taxonomy" id="2728846"/>
    <lineage>
        <taxon>Bacteria</taxon>
        <taxon>Pseudomonadati</taxon>
        <taxon>Pseudomonadota</taxon>
        <taxon>Betaproteobacteria</taxon>
        <taxon>Burkholderiales</taxon>
        <taxon>Oxalobacteraceae</taxon>
        <taxon>Telluria group</taxon>
        <taxon>Massilia</taxon>
    </lineage>
</organism>
<protein>
    <submittedName>
        <fullName evidence="3">Uncharacterized protein</fullName>
    </submittedName>
</protein>
<dbReference type="Proteomes" id="UP000583752">
    <property type="component" value="Unassembled WGS sequence"/>
</dbReference>
<gene>
    <name evidence="3" type="ORF">HHL21_15120</name>
</gene>
<dbReference type="RefSeq" id="WP_169467308.1">
    <property type="nucleotide sequence ID" value="NZ_JABBGG010000008.1"/>
</dbReference>
<dbReference type="AlphaFoldDB" id="A0A848HMD3"/>
<evidence type="ECO:0000256" key="1">
    <source>
        <dbReference type="SAM" id="MobiDB-lite"/>
    </source>
</evidence>
<dbReference type="EMBL" id="JABBGG010000008">
    <property type="protein sequence ID" value="NML62382.1"/>
    <property type="molecule type" value="Genomic_DNA"/>
</dbReference>
<sequence length="94" mass="9545">MRTQPSSARKRLGFAVAALAAGLLLTACGDNHDHSEPPAPAPAPTPTPPPVPVVDSFFAYVSALVASALDTGEPVEIDAVAATTPDNTEPEAVQ</sequence>
<accession>A0A848HMD3</accession>
<keyword evidence="4" id="KW-1185">Reference proteome</keyword>
<feature type="chain" id="PRO_5033024197" evidence="2">
    <location>
        <begin position="21"/>
        <end position="94"/>
    </location>
</feature>
<feature type="region of interest" description="Disordered" evidence="1">
    <location>
        <begin position="29"/>
        <end position="50"/>
    </location>
</feature>
<evidence type="ECO:0000313" key="3">
    <source>
        <dbReference type="EMBL" id="NML62382.1"/>
    </source>
</evidence>
<reference evidence="3 4" key="1">
    <citation type="submission" date="2020-04" db="EMBL/GenBank/DDBJ databases">
        <title>Massilia sp. RP-1-19 isolated from soil.</title>
        <authorList>
            <person name="Dahal R.H."/>
        </authorList>
    </citation>
    <scope>NUCLEOTIDE SEQUENCE [LARGE SCALE GENOMIC DNA]</scope>
    <source>
        <strain evidence="3 4">RP-1-19</strain>
    </source>
</reference>